<accession>A0A0E9U1Q8</accession>
<reference evidence="1" key="1">
    <citation type="submission" date="2014-11" db="EMBL/GenBank/DDBJ databases">
        <authorList>
            <person name="Amaro Gonzalez C."/>
        </authorList>
    </citation>
    <scope>NUCLEOTIDE SEQUENCE</scope>
</reference>
<name>A0A0E9U1Q8_ANGAN</name>
<sequence length="37" mass="4579">MCQLSPIERWLTIMKLLSPFQYQHFESFYICLQHPCF</sequence>
<proteinExistence type="predicted"/>
<evidence type="ECO:0000313" key="1">
    <source>
        <dbReference type="EMBL" id="JAH59814.1"/>
    </source>
</evidence>
<reference evidence="1" key="2">
    <citation type="journal article" date="2015" name="Fish Shellfish Immunol.">
        <title>Early steps in the European eel (Anguilla anguilla)-Vibrio vulnificus interaction in the gills: Role of the RtxA13 toxin.</title>
        <authorList>
            <person name="Callol A."/>
            <person name="Pajuelo D."/>
            <person name="Ebbesson L."/>
            <person name="Teles M."/>
            <person name="MacKenzie S."/>
            <person name="Amaro C."/>
        </authorList>
    </citation>
    <scope>NUCLEOTIDE SEQUENCE</scope>
</reference>
<organism evidence="1">
    <name type="scientific">Anguilla anguilla</name>
    <name type="common">European freshwater eel</name>
    <name type="synonym">Muraena anguilla</name>
    <dbReference type="NCBI Taxonomy" id="7936"/>
    <lineage>
        <taxon>Eukaryota</taxon>
        <taxon>Metazoa</taxon>
        <taxon>Chordata</taxon>
        <taxon>Craniata</taxon>
        <taxon>Vertebrata</taxon>
        <taxon>Euteleostomi</taxon>
        <taxon>Actinopterygii</taxon>
        <taxon>Neopterygii</taxon>
        <taxon>Teleostei</taxon>
        <taxon>Anguilliformes</taxon>
        <taxon>Anguillidae</taxon>
        <taxon>Anguilla</taxon>
    </lineage>
</organism>
<dbReference type="EMBL" id="GBXM01048763">
    <property type="protein sequence ID" value="JAH59814.1"/>
    <property type="molecule type" value="Transcribed_RNA"/>
</dbReference>
<dbReference type="AlphaFoldDB" id="A0A0E9U1Q8"/>
<protein>
    <submittedName>
        <fullName evidence="1">Uncharacterized protein</fullName>
    </submittedName>
</protein>